<organism evidence="2 3">
    <name type="scientific">Hortaea werneckii EXF-2000</name>
    <dbReference type="NCBI Taxonomy" id="1157616"/>
    <lineage>
        <taxon>Eukaryota</taxon>
        <taxon>Fungi</taxon>
        <taxon>Dikarya</taxon>
        <taxon>Ascomycota</taxon>
        <taxon>Pezizomycotina</taxon>
        <taxon>Dothideomycetes</taxon>
        <taxon>Dothideomycetidae</taxon>
        <taxon>Mycosphaerellales</taxon>
        <taxon>Teratosphaeriaceae</taxon>
        <taxon>Hortaea</taxon>
    </lineage>
</organism>
<keyword evidence="3" id="KW-1185">Reference proteome</keyword>
<proteinExistence type="predicted"/>
<dbReference type="PANTHER" id="PTHR13847">
    <property type="entry name" value="SARCOSINE DEHYDROGENASE-RELATED"/>
    <property type="match status" value="1"/>
</dbReference>
<accession>A0A1Z5ST20</accession>
<dbReference type="VEuPathDB" id="FungiDB:BTJ68_12078"/>
<dbReference type="Gene3D" id="3.50.50.60">
    <property type="entry name" value="FAD/NAD(P)-binding domain"/>
    <property type="match status" value="1"/>
</dbReference>
<dbReference type="Proteomes" id="UP000194280">
    <property type="component" value="Unassembled WGS sequence"/>
</dbReference>
<dbReference type="InParanoid" id="A0A1Z5ST20"/>
<dbReference type="GO" id="GO:0005737">
    <property type="term" value="C:cytoplasm"/>
    <property type="evidence" value="ECO:0007669"/>
    <property type="project" value="TreeGrafter"/>
</dbReference>
<dbReference type="EMBL" id="MUNK01000266">
    <property type="protein sequence ID" value="OTA23976.1"/>
    <property type="molecule type" value="Genomic_DNA"/>
</dbReference>
<dbReference type="OrthoDB" id="429143at2759"/>
<evidence type="ECO:0000313" key="3">
    <source>
        <dbReference type="Proteomes" id="UP000194280"/>
    </source>
</evidence>
<evidence type="ECO:0000313" key="2">
    <source>
        <dbReference type="EMBL" id="OTA23976.1"/>
    </source>
</evidence>
<dbReference type="InterPro" id="IPR036188">
    <property type="entry name" value="FAD/NAD-bd_sf"/>
</dbReference>
<feature type="domain" description="FAD dependent oxidoreductase" evidence="1">
    <location>
        <begin position="35"/>
        <end position="445"/>
    </location>
</feature>
<comment type="caution">
    <text evidence="2">The sequence shown here is derived from an EMBL/GenBank/DDBJ whole genome shotgun (WGS) entry which is preliminary data.</text>
</comment>
<dbReference type="SUPFAM" id="SSF51905">
    <property type="entry name" value="FAD/NAD(P)-binding domain"/>
    <property type="match status" value="1"/>
</dbReference>
<dbReference type="InterPro" id="IPR006076">
    <property type="entry name" value="FAD-dep_OxRdtase"/>
</dbReference>
<evidence type="ECO:0000259" key="1">
    <source>
        <dbReference type="Pfam" id="PF01266"/>
    </source>
</evidence>
<dbReference type="Gene3D" id="3.30.9.10">
    <property type="entry name" value="D-Amino Acid Oxidase, subunit A, domain 2"/>
    <property type="match status" value="1"/>
</dbReference>
<gene>
    <name evidence="2" type="ORF">BTJ68_12078</name>
</gene>
<sequence>MVLPASNPTKSYWIEAAESPLRHYRSTETLPESVDVVIVGAGYAGAATAYWIHKYTAAAARQPQVAILEARDVCGCATGRNGNYALTAVAITLCKALTISSAGGQLRPHLYSRYPAWAERFGPDGAMELIKHEMAHLAAFNQLAKEEGIVEETCLEFGETFDAAMTEEAWTRVKRALEIMRADHGDENDIVRSCRLIEDACEAQSFTQMKDCKGAVAHPAGQIWPYKFVHAIIRILLEAGNLNLQAHTPVQTISDSRDDGWINVKTDRGSIRTRAVVHATNAFASHLLPEFENLIKPEISTLAAIPAPSKFIKHTGAQHWDSTVNNYHLQLPPPHNAIILGGGRQFLVHRPDQCFLSARDDQQILGIAQFFESWPASDVVGGSASIPAKLAMPEDQGGYWTGVETSSADSFPFVGSVPGRRGQFIAAGFAGHGMPRILLSAAHIAPLILQSIGAEHTMPELAKTHPVLPKPFLATAERIENLQSTDWQKKAAAYRQSCEESAAKPFCRDTRSMPQWSN</sequence>
<name>A0A1Z5ST20_HORWE</name>
<dbReference type="Pfam" id="PF01266">
    <property type="entry name" value="DAO"/>
    <property type="match status" value="1"/>
</dbReference>
<dbReference type="PANTHER" id="PTHR13847:SF188">
    <property type="entry name" value="EXPRESSED PROTEIN"/>
    <property type="match status" value="1"/>
</dbReference>
<protein>
    <recommendedName>
        <fullName evidence="1">FAD dependent oxidoreductase domain-containing protein</fullName>
    </recommendedName>
</protein>
<dbReference type="AlphaFoldDB" id="A0A1Z5ST20"/>
<dbReference type="STRING" id="1157616.A0A1Z5ST20"/>
<reference evidence="2 3" key="1">
    <citation type="submission" date="2017-01" db="EMBL/GenBank/DDBJ databases">
        <title>The recent genome duplication of the halophilic yeast Hortaea werneckii: insights from long-read sequencing.</title>
        <authorList>
            <person name="Sinha S."/>
            <person name="Flibotte S."/>
            <person name="Neira M."/>
            <person name="Lenassi M."/>
            <person name="Gostincar C."/>
            <person name="Stajich J.E."/>
            <person name="Nislow C.E."/>
        </authorList>
    </citation>
    <scope>NUCLEOTIDE SEQUENCE [LARGE SCALE GENOMIC DNA]</scope>
    <source>
        <strain evidence="2 3">EXF-2000</strain>
    </source>
</reference>